<protein>
    <submittedName>
        <fullName evidence="1">Potassium channel subfamily k</fullName>
    </submittedName>
</protein>
<dbReference type="Proteomes" id="UP001056778">
    <property type="component" value="Chromosome 7"/>
</dbReference>
<name>A0ACB9SU65_HOLOL</name>
<reference evidence="1" key="1">
    <citation type="submission" date="2022-04" db="EMBL/GenBank/DDBJ databases">
        <title>Chromosome-scale genome assembly of Holotrichia oblita Faldermann.</title>
        <authorList>
            <person name="Rongchong L."/>
        </authorList>
    </citation>
    <scope>NUCLEOTIDE SEQUENCE</scope>
    <source>
        <strain evidence="1">81SQS9</strain>
    </source>
</reference>
<comment type="caution">
    <text evidence="1">The sequence shown here is derived from an EMBL/GenBank/DDBJ whole genome shotgun (WGS) entry which is preliminary data.</text>
</comment>
<evidence type="ECO:0000313" key="2">
    <source>
        <dbReference type="Proteomes" id="UP001056778"/>
    </source>
</evidence>
<gene>
    <name evidence="1" type="ORF">MML48_7g00009699</name>
</gene>
<keyword evidence="1" id="KW-0407">Ion channel</keyword>
<sequence>MASKYGSVETNDSNNNRHNNYILNEVSLPVYIAIEPVTRRRLHCSISSTSGWFTIYLLFYLFFLFGGSIVFSALETPEEQALISSVLSAREHFGALYPNVKDEDLENLISEVVRASNRGVSAAKNVSNPPNWSFGQSLFFSTTVVTTIVCIVSFSGYGHVTPLSRSGKVFCIIYAMCGIPLTLVLMSALVDKLLKPTMWFQHWLLKHLGNVYQPLHIKLLHLIAIVIVLLIFFLLIPAFIFASIEPDWDFLDSFYYCFISLTTIGLGDYIPGDSRNQQNRAVYKILTSCK</sequence>
<accession>A0ACB9SU65</accession>
<proteinExistence type="predicted"/>
<keyword evidence="2" id="KW-1185">Reference proteome</keyword>
<evidence type="ECO:0000313" key="1">
    <source>
        <dbReference type="EMBL" id="KAI4458325.1"/>
    </source>
</evidence>
<keyword evidence="1" id="KW-0406">Ion transport</keyword>
<keyword evidence="1" id="KW-0813">Transport</keyword>
<organism evidence="1 2">
    <name type="scientific">Holotrichia oblita</name>
    <name type="common">Chafer beetle</name>
    <dbReference type="NCBI Taxonomy" id="644536"/>
    <lineage>
        <taxon>Eukaryota</taxon>
        <taxon>Metazoa</taxon>
        <taxon>Ecdysozoa</taxon>
        <taxon>Arthropoda</taxon>
        <taxon>Hexapoda</taxon>
        <taxon>Insecta</taxon>
        <taxon>Pterygota</taxon>
        <taxon>Neoptera</taxon>
        <taxon>Endopterygota</taxon>
        <taxon>Coleoptera</taxon>
        <taxon>Polyphaga</taxon>
        <taxon>Scarabaeiformia</taxon>
        <taxon>Scarabaeidae</taxon>
        <taxon>Melolonthinae</taxon>
        <taxon>Holotrichia</taxon>
    </lineage>
</organism>
<dbReference type="EMBL" id="CM043021">
    <property type="protein sequence ID" value="KAI4458325.1"/>
    <property type="molecule type" value="Genomic_DNA"/>
</dbReference>